<evidence type="ECO:0000313" key="2">
    <source>
        <dbReference type="Proteomes" id="UP001158576"/>
    </source>
</evidence>
<evidence type="ECO:0000313" key="1">
    <source>
        <dbReference type="EMBL" id="CAG5105669.1"/>
    </source>
</evidence>
<protein>
    <submittedName>
        <fullName evidence="1">Oidioi.mRNA.OKI2018_I69.chr1.g2343.t1.cds</fullName>
    </submittedName>
</protein>
<dbReference type="SUPFAM" id="SSF53649">
    <property type="entry name" value="Alkaline phosphatase-like"/>
    <property type="match status" value="1"/>
</dbReference>
<organism evidence="1 2">
    <name type="scientific">Oikopleura dioica</name>
    <name type="common">Tunicate</name>
    <dbReference type="NCBI Taxonomy" id="34765"/>
    <lineage>
        <taxon>Eukaryota</taxon>
        <taxon>Metazoa</taxon>
        <taxon>Chordata</taxon>
        <taxon>Tunicata</taxon>
        <taxon>Appendicularia</taxon>
        <taxon>Copelata</taxon>
        <taxon>Oikopleuridae</taxon>
        <taxon>Oikopleura</taxon>
    </lineage>
</organism>
<reference evidence="1 2" key="1">
    <citation type="submission" date="2021-04" db="EMBL/GenBank/DDBJ databases">
        <authorList>
            <person name="Bliznina A."/>
        </authorList>
    </citation>
    <scope>NUCLEOTIDE SEQUENCE [LARGE SCALE GENOMIC DNA]</scope>
</reference>
<accession>A0ABN7SQU8</accession>
<gene>
    <name evidence="1" type="ORF">OKIOD_LOCUS11108</name>
</gene>
<keyword evidence="2" id="KW-1185">Reference proteome</keyword>
<dbReference type="Proteomes" id="UP001158576">
    <property type="component" value="Chromosome 1"/>
</dbReference>
<dbReference type="InterPro" id="IPR017850">
    <property type="entry name" value="Alkaline_phosphatase_core_sf"/>
</dbReference>
<sequence length="92" mass="11031">MTHAYTPGVNSAIRKGNVKLVPGTKSFYNTEWDPEEKNNRFFEEDEQRQKYISYLEKYMADWMAHIDAREAATKRGVDQENCYPQFERFNWL</sequence>
<name>A0ABN7SQU8_OIKDI</name>
<proteinExistence type="predicted"/>
<dbReference type="EMBL" id="OU015566">
    <property type="protein sequence ID" value="CAG5105669.1"/>
    <property type="molecule type" value="Genomic_DNA"/>
</dbReference>